<keyword evidence="3" id="KW-1185">Reference proteome</keyword>
<feature type="chain" id="PRO_5046742816" description="DUF945 domain-containing protein" evidence="1">
    <location>
        <begin position="30"/>
        <end position="399"/>
    </location>
</feature>
<sequence>MRIYSHMARTAAATAMVVSLGTFSSVAFALDTDDFATKVAAIGSQGGTKMTFGAIETNGDTIVLKSVRLAPGGEPPVELGDVSFEGVEEEDDGAYSVELVKFPDVDVTNEGDHLSIVDIEIGGLYVPETMTYDTLDNILFYESMSTGPLKITHKGEEVFSMSGIELEVNRADDDSTVGLTLNGTGLRADIKHIDDPKPRQMLNDLGYETLTGDLALDVNWDVESGTVKLNEYGLTLNDVGKLAVQLEISGYTMEFIQAMQQAQAAAAANPDPEAAQQAMGFAMLGMLQQLTFKSASIRFDDASVTEKALAYAGKQQGISGEQMRQAVKGMMPLMLGQLGIPSLQQQISAAANIYLDNPGNLTVSAKPAAPVAVPAIMGAGMGDPRALVDLLNVQVTAND</sequence>
<evidence type="ECO:0000256" key="1">
    <source>
        <dbReference type="SAM" id="SignalP"/>
    </source>
</evidence>
<reference evidence="2" key="1">
    <citation type="submission" date="2022-10" db="EMBL/GenBank/DDBJ databases">
        <title>Hoeflea sp. G2-23, isolated from marine algae.</title>
        <authorList>
            <person name="Kristyanto S."/>
            <person name="Kim J.M."/>
            <person name="Jeon C.O."/>
        </authorList>
    </citation>
    <scope>NUCLEOTIDE SEQUENCE</scope>
    <source>
        <strain evidence="2">G2-23</strain>
    </source>
</reference>
<dbReference type="RefSeq" id="WP_267652125.1">
    <property type="nucleotide sequence ID" value="NZ_JAOVZR010000001.1"/>
</dbReference>
<proteinExistence type="predicted"/>
<accession>A0ABT3Z3X0</accession>
<comment type="caution">
    <text evidence="2">The sequence shown here is derived from an EMBL/GenBank/DDBJ whole genome shotgun (WGS) entry which is preliminary data.</text>
</comment>
<protein>
    <recommendedName>
        <fullName evidence="4">DUF945 domain-containing protein</fullName>
    </recommendedName>
</protein>
<keyword evidence="1" id="KW-0732">Signal</keyword>
<evidence type="ECO:0008006" key="4">
    <source>
        <dbReference type="Google" id="ProtNLM"/>
    </source>
</evidence>
<dbReference type="Proteomes" id="UP001073227">
    <property type="component" value="Unassembled WGS sequence"/>
</dbReference>
<gene>
    <name evidence="2" type="ORF">OEG84_01645</name>
</gene>
<evidence type="ECO:0000313" key="3">
    <source>
        <dbReference type="Proteomes" id="UP001073227"/>
    </source>
</evidence>
<feature type="signal peptide" evidence="1">
    <location>
        <begin position="1"/>
        <end position="29"/>
    </location>
</feature>
<dbReference type="EMBL" id="JAOVZR010000001">
    <property type="protein sequence ID" value="MCY0146455.1"/>
    <property type="molecule type" value="Genomic_DNA"/>
</dbReference>
<organism evidence="2 3">
    <name type="scientific">Hoeflea algicola</name>
    <dbReference type="NCBI Taxonomy" id="2983763"/>
    <lineage>
        <taxon>Bacteria</taxon>
        <taxon>Pseudomonadati</taxon>
        <taxon>Pseudomonadota</taxon>
        <taxon>Alphaproteobacteria</taxon>
        <taxon>Hyphomicrobiales</taxon>
        <taxon>Rhizobiaceae</taxon>
        <taxon>Hoeflea</taxon>
    </lineage>
</organism>
<evidence type="ECO:0000313" key="2">
    <source>
        <dbReference type="EMBL" id="MCY0146455.1"/>
    </source>
</evidence>
<name>A0ABT3Z3X0_9HYPH</name>